<reference evidence="2" key="2">
    <citation type="journal article" date="2015" name="Fish Shellfish Immunol.">
        <title>Early steps in the European eel (Anguilla anguilla)-Vibrio vulnificus interaction in the gills: Role of the RtxA13 toxin.</title>
        <authorList>
            <person name="Callol A."/>
            <person name="Pajuelo D."/>
            <person name="Ebbesson L."/>
            <person name="Teles M."/>
            <person name="MacKenzie S."/>
            <person name="Amaro C."/>
        </authorList>
    </citation>
    <scope>NUCLEOTIDE SEQUENCE</scope>
</reference>
<protein>
    <submittedName>
        <fullName evidence="2">Uncharacterized protein</fullName>
    </submittedName>
</protein>
<organism evidence="2">
    <name type="scientific">Anguilla anguilla</name>
    <name type="common">European freshwater eel</name>
    <name type="synonym">Muraena anguilla</name>
    <dbReference type="NCBI Taxonomy" id="7936"/>
    <lineage>
        <taxon>Eukaryota</taxon>
        <taxon>Metazoa</taxon>
        <taxon>Chordata</taxon>
        <taxon>Craniata</taxon>
        <taxon>Vertebrata</taxon>
        <taxon>Euteleostomi</taxon>
        <taxon>Actinopterygii</taxon>
        <taxon>Neopterygii</taxon>
        <taxon>Teleostei</taxon>
        <taxon>Anguilliformes</taxon>
        <taxon>Anguillidae</taxon>
        <taxon>Anguilla</taxon>
    </lineage>
</organism>
<reference evidence="2" key="1">
    <citation type="submission" date="2014-11" db="EMBL/GenBank/DDBJ databases">
        <authorList>
            <person name="Amaro Gonzalez C."/>
        </authorList>
    </citation>
    <scope>NUCLEOTIDE SEQUENCE</scope>
</reference>
<keyword evidence="1" id="KW-1133">Transmembrane helix</keyword>
<dbReference type="EMBL" id="GBXM01102340">
    <property type="protein sequence ID" value="JAH06237.1"/>
    <property type="molecule type" value="Transcribed_RNA"/>
</dbReference>
<accession>A0A0E9PPP6</accession>
<feature type="transmembrane region" description="Helical" evidence="1">
    <location>
        <begin position="12"/>
        <end position="35"/>
    </location>
</feature>
<evidence type="ECO:0000313" key="2">
    <source>
        <dbReference type="EMBL" id="JAH06237.1"/>
    </source>
</evidence>
<evidence type="ECO:0000256" key="1">
    <source>
        <dbReference type="SAM" id="Phobius"/>
    </source>
</evidence>
<keyword evidence="1" id="KW-0472">Membrane</keyword>
<keyword evidence="1" id="KW-0812">Transmembrane</keyword>
<proteinExistence type="predicted"/>
<sequence>MLYEYCSLRMPHIPMVHCITVSWQMFLYTVMYSGLQNYCHP</sequence>
<name>A0A0E9PPP6_ANGAN</name>
<dbReference type="AlphaFoldDB" id="A0A0E9PPP6"/>